<dbReference type="Gene3D" id="2.60.120.10">
    <property type="entry name" value="Jelly Rolls"/>
    <property type="match status" value="1"/>
</dbReference>
<dbReference type="OrthoDB" id="9090296at2"/>
<dbReference type="PANTHER" id="PTHR36440">
    <property type="entry name" value="PUTATIVE (AFU_ORTHOLOGUE AFUA_8G07350)-RELATED"/>
    <property type="match status" value="1"/>
</dbReference>
<feature type="domain" description="Cupin type-2" evidence="1">
    <location>
        <begin position="44"/>
        <end position="95"/>
    </location>
</feature>
<dbReference type="InterPro" id="IPR014710">
    <property type="entry name" value="RmlC-like_jellyroll"/>
</dbReference>
<dbReference type="SUPFAM" id="SSF51182">
    <property type="entry name" value="RmlC-like cupins"/>
    <property type="match status" value="1"/>
</dbReference>
<protein>
    <recommendedName>
        <fullName evidence="1">Cupin type-2 domain-containing protein</fullName>
    </recommendedName>
</protein>
<evidence type="ECO:0000259" key="1">
    <source>
        <dbReference type="Pfam" id="PF07883"/>
    </source>
</evidence>
<dbReference type="InterPro" id="IPR013096">
    <property type="entry name" value="Cupin_2"/>
</dbReference>
<dbReference type="Pfam" id="PF07883">
    <property type="entry name" value="Cupin_2"/>
    <property type="match status" value="1"/>
</dbReference>
<accession>A0A1Q2M1V1</accession>
<evidence type="ECO:0000313" key="3">
    <source>
        <dbReference type="Proteomes" id="UP000188219"/>
    </source>
</evidence>
<dbReference type="STRING" id="260552.Mag101_01920"/>
<reference evidence="2" key="1">
    <citation type="submission" date="2017-02" db="EMBL/GenBank/DDBJ databases">
        <title>Genome of Microbulbifer agarilyticus GP101.</title>
        <authorList>
            <person name="Jung J."/>
            <person name="Bae S.S."/>
            <person name="Baek K."/>
        </authorList>
    </citation>
    <scope>NUCLEOTIDE SEQUENCE [LARGE SCALE GENOMIC DNA]</scope>
    <source>
        <strain evidence="2">GP101</strain>
    </source>
</reference>
<gene>
    <name evidence="2" type="ORF">Mag101_01920</name>
</gene>
<evidence type="ECO:0000313" key="2">
    <source>
        <dbReference type="EMBL" id="AQQ66538.1"/>
    </source>
</evidence>
<dbReference type="AlphaFoldDB" id="A0A1Q2M1V1"/>
<dbReference type="RefSeq" id="WP_077400015.1">
    <property type="nucleotide sequence ID" value="NZ_CP019650.1"/>
</dbReference>
<proteinExistence type="predicted"/>
<dbReference type="EMBL" id="CP019650">
    <property type="protein sequence ID" value="AQQ66538.1"/>
    <property type="molecule type" value="Genomic_DNA"/>
</dbReference>
<sequence>MATHSFAVSPEDYPRPLNVMGDTVNVLARLAQTGSYAISIVHGKAGDGPPPHRHDWNETFFVVRGSVDFSFRGCEACAEAGSLVHFPAGEIHSFTFGANGAELLEITGPGSRAVEMFEALDREIPAGVNDGTRIAEVLAQNGVEVVSGTPSHD</sequence>
<organism evidence="2 3">
    <name type="scientific">Microbulbifer agarilyticus</name>
    <dbReference type="NCBI Taxonomy" id="260552"/>
    <lineage>
        <taxon>Bacteria</taxon>
        <taxon>Pseudomonadati</taxon>
        <taxon>Pseudomonadota</taxon>
        <taxon>Gammaproteobacteria</taxon>
        <taxon>Cellvibrionales</taxon>
        <taxon>Microbulbiferaceae</taxon>
        <taxon>Microbulbifer</taxon>
    </lineage>
</organism>
<dbReference type="InterPro" id="IPR011051">
    <property type="entry name" value="RmlC_Cupin_sf"/>
</dbReference>
<dbReference type="InterPro" id="IPR053146">
    <property type="entry name" value="QDO-like"/>
</dbReference>
<dbReference type="Proteomes" id="UP000188219">
    <property type="component" value="Chromosome"/>
</dbReference>
<name>A0A1Q2M1V1_9GAMM</name>
<keyword evidence="3" id="KW-1185">Reference proteome</keyword>
<dbReference type="KEGG" id="maga:Mag101_01920"/>
<dbReference type="PANTHER" id="PTHR36440:SF1">
    <property type="entry name" value="PUTATIVE (AFU_ORTHOLOGUE AFUA_8G07350)-RELATED"/>
    <property type="match status" value="1"/>
</dbReference>